<dbReference type="OrthoDB" id="9807456at2"/>
<dbReference type="Gene3D" id="3.90.950.10">
    <property type="match status" value="1"/>
</dbReference>
<evidence type="ECO:0000256" key="1">
    <source>
        <dbReference type="ARBA" id="ARBA00008023"/>
    </source>
</evidence>
<dbReference type="STRING" id="388408.LAX5112_00415"/>
<dbReference type="EC" id="3.6.1.19" evidence="4"/>
<proteinExistence type="inferred from homology"/>
<gene>
    <name evidence="4" type="ORF">LAX5112_00415</name>
</gene>
<dbReference type="AlphaFoldDB" id="A0A0M6ZTI4"/>
<dbReference type="Proteomes" id="UP000053235">
    <property type="component" value="Unassembled WGS sequence"/>
</dbReference>
<keyword evidence="5" id="KW-1185">Reference proteome</keyword>
<dbReference type="GO" id="GO:0047429">
    <property type="term" value="F:nucleoside triphosphate diphosphatase activity"/>
    <property type="evidence" value="ECO:0007669"/>
    <property type="project" value="InterPro"/>
</dbReference>
<dbReference type="PANTHER" id="PTHR11067">
    <property type="entry name" value="INOSINE TRIPHOSPHATE PYROPHOSPHATASE/HAM1 PROTEIN"/>
    <property type="match status" value="1"/>
</dbReference>
<dbReference type="EMBL" id="CXWD01000002">
    <property type="protein sequence ID" value="CTQ64824.1"/>
    <property type="molecule type" value="Genomic_DNA"/>
</dbReference>
<keyword evidence="2 4" id="KW-0378">Hydrolase</keyword>
<comment type="similarity">
    <text evidence="1">Belongs to the HAM1 NTPase family.</text>
</comment>
<dbReference type="InterPro" id="IPR002637">
    <property type="entry name" value="RdgB/HAM1"/>
</dbReference>
<sequence>MHHDSPEFLRVSSPLVLASHNLNKIAAMKEALVGCPAELLSARQLNLQSPDETGNTVLENALIKARSVAQQSGHAAISDDSGFFISALDDLPGAAAVDWAGPDSDHTPALRRIGDMLSERGLTTSAARFVTVIAAALPDGTAIAEEGATHGHLVWPPRGKTDGYLSVFALSAGANSIAELMVGQDAGTTHDLPAYAHRRPTIDRLMQRIRFS</sequence>
<dbReference type="Pfam" id="PF01725">
    <property type="entry name" value="Ham1p_like"/>
    <property type="match status" value="1"/>
</dbReference>
<protein>
    <submittedName>
        <fullName evidence="4">Non-canonical purine NTP pyrophosphatase</fullName>
        <ecNumber evidence="4">3.6.1.19</ecNumber>
    </submittedName>
</protein>
<keyword evidence="3" id="KW-0546">Nucleotide metabolism</keyword>
<dbReference type="GO" id="GO:0009117">
    <property type="term" value="P:nucleotide metabolic process"/>
    <property type="evidence" value="ECO:0007669"/>
    <property type="project" value="UniProtKB-KW"/>
</dbReference>
<evidence type="ECO:0000313" key="4">
    <source>
        <dbReference type="EMBL" id="CTQ64824.1"/>
    </source>
</evidence>
<evidence type="ECO:0000256" key="2">
    <source>
        <dbReference type="ARBA" id="ARBA00022801"/>
    </source>
</evidence>
<evidence type="ECO:0000256" key="3">
    <source>
        <dbReference type="ARBA" id="ARBA00023080"/>
    </source>
</evidence>
<dbReference type="RefSeq" id="WP_082428870.1">
    <property type="nucleotide sequence ID" value="NZ_CXWD01000002.1"/>
</dbReference>
<dbReference type="PANTHER" id="PTHR11067:SF9">
    <property type="entry name" value="INOSINE TRIPHOSPHATE PYROPHOSPHATASE"/>
    <property type="match status" value="1"/>
</dbReference>
<accession>A0A0M6ZTI4</accession>
<dbReference type="GO" id="GO:0005829">
    <property type="term" value="C:cytosol"/>
    <property type="evidence" value="ECO:0007669"/>
    <property type="project" value="TreeGrafter"/>
</dbReference>
<name>A0A0M6ZTI4_9HYPH</name>
<dbReference type="SUPFAM" id="SSF52972">
    <property type="entry name" value="ITPase-like"/>
    <property type="match status" value="1"/>
</dbReference>
<dbReference type="GO" id="GO:0009143">
    <property type="term" value="P:nucleoside triphosphate catabolic process"/>
    <property type="evidence" value="ECO:0007669"/>
    <property type="project" value="InterPro"/>
</dbReference>
<organism evidence="4 5">
    <name type="scientific">Roseibium alexandrii</name>
    <dbReference type="NCBI Taxonomy" id="388408"/>
    <lineage>
        <taxon>Bacteria</taxon>
        <taxon>Pseudomonadati</taxon>
        <taxon>Pseudomonadota</taxon>
        <taxon>Alphaproteobacteria</taxon>
        <taxon>Hyphomicrobiales</taxon>
        <taxon>Stappiaceae</taxon>
        <taxon>Roseibium</taxon>
    </lineage>
</organism>
<evidence type="ECO:0000313" key="5">
    <source>
        <dbReference type="Proteomes" id="UP000053235"/>
    </source>
</evidence>
<dbReference type="CDD" id="cd00515">
    <property type="entry name" value="HAM1"/>
    <property type="match status" value="1"/>
</dbReference>
<dbReference type="InterPro" id="IPR029001">
    <property type="entry name" value="ITPase-like_fam"/>
</dbReference>
<reference evidence="5" key="1">
    <citation type="submission" date="2015-07" db="EMBL/GenBank/DDBJ databases">
        <authorList>
            <person name="Rodrigo-Torres Lidia"/>
            <person name="Arahal R.David."/>
        </authorList>
    </citation>
    <scope>NUCLEOTIDE SEQUENCE [LARGE SCALE GENOMIC DNA]</scope>
    <source>
        <strain evidence="5">CECT 5112</strain>
    </source>
</reference>